<feature type="transmembrane region" description="Helical" evidence="1">
    <location>
        <begin position="6"/>
        <end position="27"/>
    </location>
</feature>
<dbReference type="OrthoDB" id="1493032at2"/>
<sequence length="173" mass="19700">MYLDKIIAIVSFTIPSIITGLIAYFFFLKHTSVEEKRIKISLLKENKKHSLPQKLQAYERMTLFLERMNPSKLLIRVTSVNNDKNAYIVSVVNTIEQELEHNLTQQIYVSDECWNVIIAAKNATIHLINMVANDATINTAEELREAIIKKVIEKGAPSSAALIFVKNEVKDLL</sequence>
<accession>A0A1H2X6T8</accession>
<dbReference type="EMBL" id="FNNJ01000002">
    <property type="protein sequence ID" value="SDW88505.1"/>
    <property type="molecule type" value="Genomic_DNA"/>
</dbReference>
<dbReference type="AlphaFoldDB" id="A0A1H2X6T8"/>
<dbReference type="STRING" id="762486.SAMN05444411_102384"/>
<dbReference type="InterPro" id="IPR057695">
    <property type="entry name" value="DUF7935"/>
</dbReference>
<gene>
    <name evidence="2" type="ORF">SAMN05444411_102384</name>
</gene>
<organism evidence="2 3">
    <name type="scientific">Lutibacter oricola</name>
    <dbReference type="NCBI Taxonomy" id="762486"/>
    <lineage>
        <taxon>Bacteria</taxon>
        <taxon>Pseudomonadati</taxon>
        <taxon>Bacteroidota</taxon>
        <taxon>Flavobacteriia</taxon>
        <taxon>Flavobacteriales</taxon>
        <taxon>Flavobacteriaceae</taxon>
        <taxon>Lutibacter</taxon>
    </lineage>
</organism>
<evidence type="ECO:0000313" key="2">
    <source>
        <dbReference type="EMBL" id="SDW88505.1"/>
    </source>
</evidence>
<dbReference type="Pfam" id="PF25589">
    <property type="entry name" value="DUF7935"/>
    <property type="match status" value="1"/>
</dbReference>
<keyword evidence="1" id="KW-0812">Transmembrane</keyword>
<name>A0A1H2X6T8_9FLAO</name>
<keyword evidence="1" id="KW-0472">Membrane</keyword>
<evidence type="ECO:0000256" key="1">
    <source>
        <dbReference type="SAM" id="Phobius"/>
    </source>
</evidence>
<dbReference type="RefSeq" id="WP_090121404.1">
    <property type="nucleotide sequence ID" value="NZ_FNNJ01000002.1"/>
</dbReference>
<protein>
    <submittedName>
        <fullName evidence="2">Uncharacterized protein</fullName>
    </submittedName>
</protein>
<evidence type="ECO:0000313" key="3">
    <source>
        <dbReference type="Proteomes" id="UP000199595"/>
    </source>
</evidence>
<keyword evidence="1" id="KW-1133">Transmembrane helix</keyword>
<reference evidence="2 3" key="1">
    <citation type="submission" date="2016-10" db="EMBL/GenBank/DDBJ databases">
        <authorList>
            <person name="de Groot N.N."/>
        </authorList>
    </citation>
    <scope>NUCLEOTIDE SEQUENCE [LARGE SCALE GENOMIC DNA]</scope>
    <source>
        <strain evidence="2 3">DSM 24956</strain>
    </source>
</reference>
<proteinExistence type="predicted"/>
<dbReference type="Proteomes" id="UP000199595">
    <property type="component" value="Unassembled WGS sequence"/>
</dbReference>
<keyword evidence="3" id="KW-1185">Reference proteome</keyword>